<dbReference type="Proteomes" id="UP000187406">
    <property type="component" value="Unassembled WGS sequence"/>
</dbReference>
<feature type="compositionally biased region" description="Low complexity" evidence="1">
    <location>
        <begin position="274"/>
        <end position="288"/>
    </location>
</feature>
<dbReference type="EMBL" id="BDDD01000125">
    <property type="protein sequence ID" value="GAV59808.1"/>
    <property type="molecule type" value="Genomic_DNA"/>
</dbReference>
<feature type="non-terminal residue" evidence="2">
    <location>
        <position position="1066"/>
    </location>
</feature>
<evidence type="ECO:0000313" key="2">
    <source>
        <dbReference type="EMBL" id="GAV59808.1"/>
    </source>
</evidence>
<feature type="compositionally biased region" description="Basic and acidic residues" evidence="1">
    <location>
        <begin position="218"/>
        <end position="240"/>
    </location>
</feature>
<feature type="compositionally biased region" description="Basic residues" evidence="1">
    <location>
        <begin position="726"/>
        <end position="736"/>
    </location>
</feature>
<dbReference type="AlphaFoldDB" id="A0A1Q3AVQ3"/>
<feature type="region of interest" description="Disordered" evidence="1">
    <location>
        <begin position="719"/>
        <end position="848"/>
    </location>
</feature>
<feature type="compositionally biased region" description="Polar residues" evidence="1">
    <location>
        <begin position="1047"/>
        <end position="1066"/>
    </location>
</feature>
<feature type="region of interest" description="Disordered" evidence="1">
    <location>
        <begin position="178"/>
        <end position="250"/>
    </location>
</feature>
<feature type="region of interest" description="Disordered" evidence="1">
    <location>
        <begin position="908"/>
        <end position="930"/>
    </location>
</feature>
<feature type="region of interest" description="Disordered" evidence="1">
    <location>
        <begin position="616"/>
        <end position="642"/>
    </location>
</feature>
<protein>
    <submittedName>
        <fullName evidence="2">Uncharacterized protein</fullName>
    </submittedName>
</protein>
<feature type="region of interest" description="Disordered" evidence="1">
    <location>
        <begin position="269"/>
        <end position="289"/>
    </location>
</feature>
<feature type="compositionally biased region" description="Polar residues" evidence="1">
    <location>
        <begin position="785"/>
        <end position="799"/>
    </location>
</feature>
<feature type="compositionally biased region" description="Basic residues" evidence="1">
    <location>
        <begin position="620"/>
        <end position="629"/>
    </location>
</feature>
<feature type="compositionally biased region" description="Polar residues" evidence="1">
    <location>
        <begin position="835"/>
        <end position="844"/>
    </location>
</feature>
<keyword evidence="3" id="KW-1185">Reference proteome</keyword>
<feature type="compositionally biased region" description="Polar residues" evidence="1">
    <location>
        <begin position="997"/>
        <end position="1008"/>
    </location>
</feature>
<organism evidence="2 3">
    <name type="scientific">Cephalotus follicularis</name>
    <name type="common">Albany pitcher plant</name>
    <dbReference type="NCBI Taxonomy" id="3775"/>
    <lineage>
        <taxon>Eukaryota</taxon>
        <taxon>Viridiplantae</taxon>
        <taxon>Streptophyta</taxon>
        <taxon>Embryophyta</taxon>
        <taxon>Tracheophyta</taxon>
        <taxon>Spermatophyta</taxon>
        <taxon>Magnoliopsida</taxon>
        <taxon>eudicotyledons</taxon>
        <taxon>Gunneridae</taxon>
        <taxon>Pentapetalae</taxon>
        <taxon>rosids</taxon>
        <taxon>fabids</taxon>
        <taxon>Oxalidales</taxon>
        <taxon>Cephalotaceae</taxon>
        <taxon>Cephalotus</taxon>
    </lineage>
</organism>
<accession>A0A1Q3AVQ3</accession>
<feature type="region of interest" description="Disordered" evidence="1">
    <location>
        <begin position="960"/>
        <end position="1066"/>
    </location>
</feature>
<feature type="compositionally biased region" description="Basic and acidic residues" evidence="1">
    <location>
        <begin position="913"/>
        <end position="923"/>
    </location>
</feature>
<feature type="compositionally biased region" description="Polar residues" evidence="1">
    <location>
        <begin position="808"/>
        <end position="821"/>
    </location>
</feature>
<feature type="compositionally biased region" description="Polar residues" evidence="1">
    <location>
        <begin position="314"/>
        <end position="330"/>
    </location>
</feature>
<reference evidence="3" key="1">
    <citation type="submission" date="2016-04" db="EMBL/GenBank/DDBJ databases">
        <title>Cephalotus genome sequencing.</title>
        <authorList>
            <person name="Fukushima K."/>
            <person name="Hasebe M."/>
            <person name="Fang X."/>
        </authorList>
    </citation>
    <scope>NUCLEOTIDE SEQUENCE [LARGE SCALE GENOMIC DNA]</scope>
    <source>
        <strain evidence="3">cv. St1</strain>
    </source>
</reference>
<feature type="compositionally biased region" description="Low complexity" evidence="1">
    <location>
        <begin position="983"/>
        <end position="995"/>
    </location>
</feature>
<feature type="compositionally biased region" description="Basic and acidic residues" evidence="1">
    <location>
        <begin position="301"/>
        <end position="313"/>
    </location>
</feature>
<sequence>MTKPNLASDSGGNTAYYTLFVDTTLDTHFALIVSDSDTVADLKKKIRYEHSLCFPDFKEIEIEALKVCYLALSCAIYKTVDLYRIMDPPAVEGVGRLLDGPPKRFSNVDDSSGLHVESNRHLKQKVIVDQFCSGNSNREALKEVEMEIDNTVDNCSKITLTNKSSVPELPVKNNLYSNAGRLKDNSRDGSLDVQSNRLMEGPTLTESGEKKKRRSRKKKEDAVPDHTLKENDASVCRSDEDVSQPENIVPKHSLGNSVRVVLHNMEVENKSSAEEPCGSSSSDINNSSRTGVEMINVPREETEATEAVGKHVNQESNKSVNDVVNVQSNKSLEESSHSRPSTKRKRNAEGLNGSENISMENIALVCGLCCSSVSEKTLGENGERPEMTNFDYSFGGKQRSTSATLDCFPTVPSKSGKRKSKKLLSDSLHQKFSAVSSSGEDVTGVRSGVTAGVNSMNLGGEPDASLAAGQSAGSALLFELNKKPADPRDIFLILVLTIFVDVYMNETDAGNVESINDTSELEAASAVSRVRVLKDHQAIDVEGHPSVVVQDLKNLKKDVSISNSRHENNILEDIEKFETDQTGSLQKEKEPSQKNDLKAAEVVTVSSLVDSNGIAESKNSLKKRRKRRKTQDPVGGEPVTTDHVEVSIAGKSSSVCHKAVKCDHLSDKAEKGDNTIYSTDGKNASKIGTVNSLPATDSETNDVIRNVLESLQQVGENLESAENMYKRSRKKKKKKRFSSEKNHPELQTNNEDTLHKDPKLSNDPMNEVDESPVTKKTESVKTTSMNKVNGPNVEPNKSTGGDVDPLHSQLNSGIDYSSQPLEPTLEGNYERGSSHYVNGNPSKSSRADEARGHMVNFHKYFVPSEHKHEAANSGEMLVDKVSKANESNNELKAKKNRKTLGVHAKNIINQNRRGNECHSHLDRNNAAGGQASVDNSAKVLNSSEQKKSLLAKVGTIFNEGTNESSEKEDSVDNADASTRTPSDDSLSSDNSDVDSVANFNFTQNGSHSSNEKEGGGKNVKKSNPSDLSLRLDAILRSSSRYKKAKQAASQLEDTESQPIESVPHSQ</sequence>
<proteinExistence type="predicted"/>
<comment type="caution">
    <text evidence="2">The sequence shown here is derived from an EMBL/GenBank/DDBJ whole genome shotgun (WGS) entry which is preliminary data.</text>
</comment>
<name>A0A1Q3AVQ3_CEPFO</name>
<feature type="compositionally biased region" description="Basic and acidic residues" evidence="1">
    <location>
        <begin position="181"/>
        <end position="190"/>
    </location>
</feature>
<dbReference type="OrthoDB" id="1093005at2759"/>
<dbReference type="InParanoid" id="A0A1Q3AVQ3"/>
<evidence type="ECO:0000313" key="3">
    <source>
        <dbReference type="Proteomes" id="UP000187406"/>
    </source>
</evidence>
<evidence type="ECO:0000256" key="1">
    <source>
        <dbReference type="SAM" id="MobiDB-lite"/>
    </source>
</evidence>
<gene>
    <name evidence="2" type="ORF">CFOL_v3_03339</name>
</gene>
<feature type="region of interest" description="Disordered" evidence="1">
    <location>
        <begin position="301"/>
        <end position="353"/>
    </location>
</feature>